<organism evidence="1 2">
    <name type="scientific">Dielma fastidiosa</name>
    <dbReference type="NCBI Taxonomy" id="1034346"/>
    <lineage>
        <taxon>Bacteria</taxon>
        <taxon>Bacillati</taxon>
        <taxon>Bacillota</taxon>
        <taxon>Erysipelotrichia</taxon>
        <taxon>Erysipelotrichales</taxon>
        <taxon>Erysipelotrichaceae</taxon>
        <taxon>Dielma</taxon>
    </lineage>
</organism>
<reference evidence="1 2" key="1">
    <citation type="submission" date="2018-05" db="EMBL/GenBank/DDBJ databases">
        <title>Genomic Encyclopedia of Type Strains, Phase IV (KMG-IV): sequencing the most valuable type-strain genomes for metagenomic binning, comparative biology and taxonomic classification.</title>
        <authorList>
            <person name="Goeker M."/>
        </authorList>
    </citation>
    <scope>NUCLEOTIDE SEQUENCE [LARGE SCALE GENOMIC DNA]</scope>
    <source>
        <strain evidence="1 2">JC118</strain>
    </source>
</reference>
<keyword evidence="2" id="KW-1185">Reference proteome</keyword>
<sequence>MKIDVDDLSSSVMSELNKWSDDKSNKINEHVKKRGKEMVEAIKSDAPKKTGKYAKGWKAKVTLGKDYVKIKGANTTRPELTHLLENGHRTAGGTKMTRKFPHIKRNEEKYNELLLEDIKGEFE</sequence>
<evidence type="ECO:0000313" key="1">
    <source>
        <dbReference type="EMBL" id="PXX79733.1"/>
    </source>
</evidence>
<proteinExistence type="predicted"/>
<accession>A0A318L2K0</accession>
<protein>
    <submittedName>
        <fullName evidence="1">Bacteriophage HK97-gp10 putative tail-component</fullName>
    </submittedName>
</protein>
<dbReference type="RefSeq" id="WP_022937111.1">
    <property type="nucleotide sequence ID" value="NZ_CABKRQ010000002.1"/>
</dbReference>
<name>A0A318L2K0_9FIRM</name>
<gene>
    <name evidence="1" type="ORF">DES51_105207</name>
</gene>
<dbReference type="Pfam" id="PF04883">
    <property type="entry name" value="HK97-gp10_like"/>
    <property type="match status" value="1"/>
</dbReference>
<comment type="caution">
    <text evidence="1">The sequence shown here is derived from an EMBL/GenBank/DDBJ whole genome shotgun (WGS) entry which is preliminary data.</text>
</comment>
<dbReference type="STRING" id="1034346.GCA_000313565_00799"/>
<dbReference type="InterPro" id="IPR010064">
    <property type="entry name" value="HK97-gp10_tail"/>
</dbReference>
<dbReference type="OrthoDB" id="1696709at2"/>
<dbReference type="AlphaFoldDB" id="A0A318L2K0"/>
<dbReference type="EMBL" id="QJKH01000005">
    <property type="protein sequence ID" value="PXX79733.1"/>
    <property type="molecule type" value="Genomic_DNA"/>
</dbReference>
<dbReference type="Proteomes" id="UP000247612">
    <property type="component" value="Unassembled WGS sequence"/>
</dbReference>
<evidence type="ECO:0000313" key="2">
    <source>
        <dbReference type="Proteomes" id="UP000247612"/>
    </source>
</evidence>